<evidence type="ECO:0000313" key="2">
    <source>
        <dbReference type="Proteomes" id="UP000005463"/>
    </source>
</evidence>
<accession>B1FH58</accession>
<comment type="caution">
    <text evidence="1">The sequence shown here is derived from an EMBL/GenBank/DDBJ whole genome shotgun (WGS) entry which is preliminary data.</text>
</comment>
<gene>
    <name evidence="1" type="ORF">BamIOP4010DRAFT_3368</name>
</gene>
<organism evidence="1 2">
    <name type="scientific">Burkholderia ambifaria IOP40-10</name>
    <dbReference type="NCBI Taxonomy" id="396596"/>
    <lineage>
        <taxon>Bacteria</taxon>
        <taxon>Pseudomonadati</taxon>
        <taxon>Pseudomonadota</taxon>
        <taxon>Betaproteobacteria</taxon>
        <taxon>Burkholderiales</taxon>
        <taxon>Burkholderiaceae</taxon>
        <taxon>Burkholderia</taxon>
        <taxon>Burkholderia cepacia complex</taxon>
    </lineage>
</organism>
<proteinExistence type="predicted"/>
<protein>
    <submittedName>
        <fullName evidence="1">Uncharacterized protein</fullName>
    </submittedName>
</protein>
<dbReference type="Proteomes" id="UP000005463">
    <property type="component" value="Unassembled WGS sequence"/>
</dbReference>
<evidence type="ECO:0000313" key="1">
    <source>
        <dbReference type="EMBL" id="EDT03094.1"/>
    </source>
</evidence>
<sequence length="79" mass="8494">MWSGEGVDGTYSELGTKAFAADAAIPFRALVTLTGEIPTRMAIGPVEILPTAYWVQLGDIEPDWQNLLGDIAARSSRLT</sequence>
<dbReference type="EMBL" id="ABLC01000084">
    <property type="protein sequence ID" value="EDT03094.1"/>
    <property type="molecule type" value="Genomic_DNA"/>
</dbReference>
<dbReference type="PATRIC" id="fig|396596.7.peg.4257"/>
<dbReference type="AlphaFoldDB" id="B1FH58"/>
<name>B1FH58_9BURK</name>
<reference evidence="1 2" key="1">
    <citation type="submission" date="2008-03" db="EMBL/GenBank/DDBJ databases">
        <title>Sequencing of the draft genome and assembly of Burkholderia ambifaria IOP40-10.</title>
        <authorList>
            <consortium name="US DOE Joint Genome Institute (JGI-PGF)"/>
            <person name="Copeland A."/>
            <person name="Lucas S."/>
            <person name="Lapidus A."/>
            <person name="Glavina del Rio T."/>
            <person name="Dalin E."/>
            <person name="Tice H."/>
            <person name="Bruce D."/>
            <person name="Goodwin L."/>
            <person name="Pitluck S."/>
            <person name="Larimer F."/>
            <person name="Land M.L."/>
            <person name="Hauser L."/>
            <person name="Tiedje J."/>
            <person name="Richardson P."/>
        </authorList>
    </citation>
    <scope>NUCLEOTIDE SEQUENCE [LARGE SCALE GENOMIC DNA]</scope>
    <source>
        <strain evidence="1 2">IOP40-10</strain>
    </source>
</reference>